<dbReference type="Proteomes" id="UP000217199">
    <property type="component" value="Unassembled WGS sequence"/>
</dbReference>
<dbReference type="InterPro" id="IPR004520">
    <property type="entry name" value="GTPase_MnmE"/>
</dbReference>
<feature type="domain" description="TrmE-type G" evidence="6">
    <location>
        <begin position="377"/>
        <end position="537"/>
    </location>
</feature>
<dbReference type="InterPro" id="IPR031168">
    <property type="entry name" value="G_TrmE"/>
</dbReference>
<dbReference type="Gene3D" id="3.40.50.300">
    <property type="entry name" value="P-loop containing nucleotide triphosphate hydrolases"/>
    <property type="match status" value="1"/>
</dbReference>
<dbReference type="Gene3D" id="1.20.120.430">
    <property type="entry name" value="tRNA modification GTPase MnmE domain 2"/>
    <property type="match status" value="1"/>
</dbReference>
<protein>
    <submittedName>
        <fullName evidence="7">tRNA modification GTPase</fullName>
    </submittedName>
</protein>
<feature type="compositionally biased region" description="Polar residues" evidence="5">
    <location>
        <begin position="140"/>
        <end position="159"/>
    </location>
</feature>
<dbReference type="GO" id="GO:0005739">
    <property type="term" value="C:mitochondrion"/>
    <property type="evidence" value="ECO:0007669"/>
    <property type="project" value="TreeGrafter"/>
</dbReference>
<feature type="region of interest" description="Disordered" evidence="5">
    <location>
        <begin position="74"/>
        <end position="100"/>
    </location>
</feature>
<dbReference type="NCBIfam" id="TIGR00231">
    <property type="entry name" value="small_GTP"/>
    <property type="match status" value="1"/>
</dbReference>
<keyword evidence="2" id="KW-0819">tRNA processing</keyword>
<comment type="similarity">
    <text evidence="1">Belongs to the TRAFAC class TrmE-Era-EngA-EngB-Septin-like GTPase superfamily. TrmE GTPase family.</text>
</comment>
<sequence length="613" mass="66746">MWSSSSSSYFKRCHTQIPLSTFPINAINQRSRSFHIITANKLLHPNISSSVNFNSKLPPKLFHQSTIKKTSIHVPSYCRPSSSNSPTEATVQTQVPPPSDAQRKTIYALATPPGKAGVAVIRFSGPEAYAVYERVTRPYTSVSSPSSNKIGEANISSSTKPEHQSDVKHARVQGERSSRKRKPLEHRKMARCIIINPLTGEDIDDGLAVFFKGPSSFTTEDVLELHVHSGRAILSSILSALSTLSISLVPSNGSTRTEAPLLIRPAERGEFTRRAFEGGRLDLTQAEALGDLINAETDVQRRVALLGSRGKTREVFEHIREEIIQAMALTEALIDFGEGEDVEEGVFDEARGIVEGVRDRIRRYLTDGRRGEILRNGVRLAIFGPPNAGKSSLLNYLAGREAAIVTDVPGTTRDILEVRLDLDGLAVVLADTAGLRTTEDVVEKIGVERAVERIAESDVSLCVLSLAGGERERVEEEVTGLIGPDTYVLLNKVDACGEEDVDALRKELPGCAGTWIISVSTGQGLDKFVSDIGGVLKARFGLEGEKDVVVTNERHRGELERAEVHLAVFAETEDVVVAAEELRYASRAIGRVTGAVDVEDVLDSLFSTFCIGK</sequence>
<dbReference type="InterPro" id="IPR027417">
    <property type="entry name" value="P-loop_NTPase"/>
</dbReference>
<dbReference type="InterPro" id="IPR027266">
    <property type="entry name" value="TrmE/GcvT-like"/>
</dbReference>
<comment type="caution">
    <text evidence="7">The sequence shown here is derived from an EMBL/GenBank/DDBJ whole genome shotgun (WGS) entry which is preliminary data.</text>
</comment>
<organism evidence="7 8">
    <name type="scientific">Pyrrhoderma noxium</name>
    <dbReference type="NCBI Taxonomy" id="2282107"/>
    <lineage>
        <taxon>Eukaryota</taxon>
        <taxon>Fungi</taxon>
        <taxon>Dikarya</taxon>
        <taxon>Basidiomycota</taxon>
        <taxon>Agaricomycotina</taxon>
        <taxon>Agaricomycetes</taxon>
        <taxon>Hymenochaetales</taxon>
        <taxon>Hymenochaetaceae</taxon>
        <taxon>Pyrrhoderma</taxon>
    </lineage>
</organism>
<dbReference type="NCBIfam" id="NF003661">
    <property type="entry name" value="PRK05291.1-3"/>
    <property type="match status" value="1"/>
</dbReference>
<dbReference type="GO" id="GO:0030488">
    <property type="term" value="P:tRNA methylation"/>
    <property type="evidence" value="ECO:0007669"/>
    <property type="project" value="TreeGrafter"/>
</dbReference>
<dbReference type="InterPro" id="IPR018948">
    <property type="entry name" value="GTP-bd_TrmE_N"/>
</dbReference>
<dbReference type="PANTHER" id="PTHR42714:SF2">
    <property type="entry name" value="TRNA MODIFICATION GTPASE GTPBP3, MITOCHONDRIAL"/>
    <property type="match status" value="1"/>
</dbReference>
<dbReference type="InParanoid" id="A0A286UMI3"/>
<feature type="compositionally biased region" description="Basic and acidic residues" evidence="5">
    <location>
        <begin position="160"/>
        <end position="177"/>
    </location>
</feature>
<dbReference type="InterPro" id="IPR027368">
    <property type="entry name" value="MnmE_dom2"/>
</dbReference>
<dbReference type="SUPFAM" id="SSF52540">
    <property type="entry name" value="P-loop containing nucleoside triphosphate hydrolases"/>
    <property type="match status" value="1"/>
</dbReference>
<dbReference type="FunCoup" id="A0A286UMI3">
    <property type="interactions" value="227"/>
</dbReference>
<evidence type="ECO:0000256" key="5">
    <source>
        <dbReference type="SAM" id="MobiDB-lite"/>
    </source>
</evidence>
<keyword evidence="4" id="KW-0342">GTP-binding</keyword>
<dbReference type="OrthoDB" id="188276at2759"/>
<dbReference type="PROSITE" id="PS51709">
    <property type="entry name" value="G_TRME"/>
    <property type="match status" value="1"/>
</dbReference>
<dbReference type="GO" id="GO:0003924">
    <property type="term" value="F:GTPase activity"/>
    <property type="evidence" value="ECO:0007669"/>
    <property type="project" value="InterPro"/>
</dbReference>
<gene>
    <name evidence="7" type="ORF">PNOK_0344400</name>
</gene>
<keyword evidence="8" id="KW-1185">Reference proteome</keyword>
<name>A0A286UMI3_9AGAM</name>
<dbReference type="GO" id="GO:0002098">
    <property type="term" value="P:tRNA wobble uridine modification"/>
    <property type="evidence" value="ECO:0007669"/>
    <property type="project" value="TreeGrafter"/>
</dbReference>
<dbReference type="Pfam" id="PF01926">
    <property type="entry name" value="MMR_HSR1"/>
    <property type="match status" value="1"/>
</dbReference>
<evidence type="ECO:0000256" key="4">
    <source>
        <dbReference type="ARBA" id="ARBA00023134"/>
    </source>
</evidence>
<dbReference type="CDD" id="cd04164">
    <property type="entry name" value="trmE"/>
    <property type="match status" value="1"/>
</dbReference>
<dbReference type="EMBL" id="NBII01000003">
    <property type="protein sequence ID" value="PAV20817.1"/>
    <property type="molecule type" value="Genomic_DNA"/>
</dbReference>
<evidence type="ECO:0000259" key="6">
    <source>
        <dbReference type="PROSITE" id="PS51709"/>
    </source>
</evidence>
<dbReference type="SUPFAM" id="SSF103025">
    <property type="entry name" value="Folate-binding domain"/>
    <property type="match status" value="1"/>
</dbReference>
<dbReference type="Gene3D" id="3.30.1360.120">
    <property type="entry name" value="Probable tRNA modification gtpase trme, domain 1"/>
    <property type="match status" value="1"/>
</dbReference>
<dbReference type="CDD" id="cd14858">
    <property type="entry name" value="TrmE_N"/>
    <property type="match status" value="1"/>
</dbReference>
<dbReference type="Pfam" id="PF10396">
    <property type="entry name" value="TrmE_N"/>
    <property type="match status" value="1"/>
</dbReference>
<feature type="region of interest" description="Disordered" evidence="5">
    <location>
        <begin position="140"/>
        <end position="183"/>
    </location>
</feature>
<dbReference type="Pfam" id="PF12631">
    <property type="entry name" value="MnmE_helical"/>
    <property type="match status" value="1"/>
</dbReference>
<reference evidence="7 8" key="1">
    <citation type="journal article" date="2017" name="Mol. Ecol.">
        <title>Comparative and population genomic landscape of Phellinus noxius: A hypervariable fungus causing root rot in trees.</title>
        <authorList>
            <person name="Chung C.L."/>
            <person name="Lee T.J."/>
            <person name="Akiba M."/>
            <person name="Lee H.H."/>
            <person name="Kuo T.H."/>
            <person name="Liu D."/>
            <person name="Ke H.M."/>
            <person name="Yokoi T."/>
            <person name="Roa M.B."/>
            <person name="Lu M.J."/>
            <person name="Chang Y.Y."/>
            <person name="Ann P.J."/>
            <person name="Tsai J.N."/>
            <person name="Chen C.Y."/>
            <person name="Tzean S.S."/>
            <person name="Ota Y."/>
            <person name="Hattori T."/>
            <person name="Sahashi N."/>
            <person name="Liou R.F."/>
            <person name="Kikuchi T."/>
            <person name="Tsai I.J."/>
        </authorList>
    </citation>
    <scope>NUCLEOTIDE SEQUENCE [LARGE SCALE GENOMIC DNA]</scope>
    <source>
        <strain evidence="7 8">FFPRI411160</strain>
    </source>
</reference>
<dbReference type="PANTHER" id="PTHR42714">
    <property type="entry name" value="TRNA MODIFICATION GTPASE GTPBP3"/>
    <property type="match status" value="1"/>
</dbReference>
<keyword evidence="3" id="KW-0547">Nucleotide-binding</keyword>
<dbReference type="SUPFAM" id="SSF116878">
    <property type="entry name" value="TrmE connector domain"/>
    <property type="match status" value="1"/>
</dbReference>
<dbReference type="InterPro" id="IPR025867">
    <property type="entry name" value="MnmE_helical"/>
</dbReference>
<dbReference type="GO" id="GO:0005525">
    <property type="term" value="F:GTP binding"/>
    <property type="evidence" value="ECO:0007669"/>
    <property type="project" value="UniProtKB-KW"/>
</dbReference>
<dbReference type="STRING" id="2282107.A0A286UMI3"/>
<evidence type="ECO:0000256" key="1">
    <source>
        <dbReference type="ARBA" id="ARBA00011043"/>
    </source>
</evidence>
<proteinExistence type="inferred from homology"/>
<evidence type="ECO:0000313" key="8">
    <source>
        <dbReference type="Proteomes" id="UP000217199"/>
    </source>
</evidence>
<evidence type="ECO:0000313" key="7">
    <source>
        <dbReference type="EMBL" id="PAV20817.1"/>
    </source>
</evidence>
<dbReference type="InterPro" id="IPR006073">
    <property type="entry name" value="GTP-bd"/>
</dbReference>
<evidence type="ECO:0000256" key="3">
    <source>
        <dbReference type="ARBA" id="ARBA00022741"/>
    </source>
</evidence>
<dbReference type="HAMAP" id="MF_00379">
    <property type="entry name" value="GTPase_MnmE"/>
    <property type="match status" value="1"/>
</dbReference>
<accession>A0A286UMI3</accession>
<evidence type="ECO:0000256" key="2">
    <source>
        <dbReference type="ARBA" id="ARBA00022694"/>
    </source>
</evidence>
<feature type="compositionally biased region" description="Polar residues" evidence="5">
    <location>
        <begin position="79"/>
        <end position="94"/>
    </location>
</feature>
<dbReference type="InterPro" id="IPR005225">
    <property type="entry name" value="Small_GTP-bd"/>
</dbReference>
<dbReference type="AlphaFoldDB" id="A0A286UMI3"/>